<dbReference type="SUPFAM" id="SSF51395">
    <property type="entry name" value="FMN-linked oxidoreductases"/>
    <property type="match status" value="1"/>
</dbReference>
<dbReference type="Pfam" id="PF00724">
    <property type="entry name" value="Oxidored_FMN"/>
    <property type="match status" value="1"/>
</dbReference>
<dbReference type="EMBL" id="JNBS01001853">
    <property type="protein sequence ID" value="OQR98535.1"/>
    <property type="molecule type" value="Genomic_DNA"/>
</dbReference>
<dbReference type="InterPro" id="IPR034907">
    <property type="entry name" value="NDK-like_dom"/>
</dbReference>
<dbReference type="AlphaFoldDB" id="A0A1V9ZKM5"/>
<protein>
    <submittedName>
        <fullName evidence="3">12-oxophytodienoate reductase</fullName>
    </submittedName>
</protein>
<dbReference type="SUPFAM" id="SSF54919">
    <property type="entry name" value="Nucleoside diphosphate kinase, NDK"/>
    <property type="match status" value="1"/>
</dbReference>
<comment type="similarity">
    <text evidence="1">Belongs to the NDK family.</text>
</comment>
<dbReference type="Gene3D" id="3.30.70.141">
    <property type="entry name" value="Nucleoside diphosphate kinase-like domain"/>
    <property type="match status" value="1"/>
</dbReference>
<dbReference type="Pfam" id="PF00334">
    <property type="entry name" value="NDK"/>
    <property type="match status" value="1"/>
</dbReference>
<dbReference type="PANTHER" id="PTHR22893">
    <property type="entry name" value="NADH OXIDOREDUCTASE-RELATED"/>
    <property type="match status" value="1"/>
</dbReference>
<evidence type="ECO:0000259" key="2">
    <source>
        <dbReference type="SMART" id="SM00562"/>
    </source>
</evidence>
<dbReference type="OrthoDB" id="2162449at2759"/>
<comment type="caution">
    <text evidence="1">Lacks conserved residue(s) required for the propagation of feature annotation.</text>
</comment>
<evidence type="ECO:0000256" key="1">
    <source>
        <dbReference type="PROSITE-ProRule" id="PRU00706"/>
    </source>
</evidence>
<keyword evidence="4" id="KW-1185">Reference proteome</keyword>
<dbReference type="InterPro" id="IPR013785">
    <property type="entry name" value="Aldolase_TIM"/>
</dbReference>
<feature type="domain" description="Nucleoside diphosphate kinase-like" evidence="2">
    <location>
        <begin position="614"/>
        <end position="752"/>
    </location>
</feature>
<evidence type="ECO:0000313" key="3">
    <source>
        <dbReference type="EMBL" id="OQR98535.1"/>
    </source>
</evidence>
<dbReference type="Gene3D" id="3.20.20.70">
    <property type="entry name" value="Aldolase class I"/>
    <property type="match status" value="1"/>
</dbReference>
<dbReference type="InterPro" id="IPR045247">
    <property type="entry name" value="Oye-like"/>
</dbReference>
<comment type="caution">
    <text evidence="3">The sequence shown here is derived from an EMBL/GenBank/DDBJ whole genome shotgun (WGS) entry which is preliminary data.</text>
</comment>
<dbReference type="STRING" id="74557.A0A1V9ZKM5"/>
<dbReference type="GO" id="GO:0016491">
    <property type="term" value="F:oxidoreductase activity"/>
    <property type="evidence" value="ECO:0007669"/>
    <property type="project" value="InterPro"/>
</dbReference>
<name>A0A1V9ZKM5_9STRA</name>
<gene>
    <name evidence="3" type="ORF">THRCLA_06704</name>
</gene>
<organism evidence="3 4">
    <name type="scientific">Thraustotheca clavata</name>
    <dbReference type="NCBI Taxonomy" id="74557"/>
    <lineage>
        <taxon>Eukaryota</taxon>
        <taxon>Sar</taxon>
        <taxon>Stramenopiles</taxon>
        <taxon>Oomycota</taxon>
        <taxon>Saprolegniomycetes</taxon>
        <taxon>Saprolegniales</taxon>
        <taxon>Achlyaceae</taxon>
        <taxon>Thraustotheca</taxon>
    </lineage>
</organism>
<dbReference type="Proteomes" id="UP000243217">
    <property type="component" value="Unassembled WGS sequence"/>
</dbReference>
<reference evidence="3 4" key="1">
    <citation type="journal article" date="2014" name="Genome Biol. Evol.">
        <title>The secreted proteins of Achlya hypogyna and Thraustotheca clavata identify the ancestral oomycete secretome and reveal gene acquisitions by horizontal gene transfer.</title>
        <authorList>
            <person name="Misner I."/>
            <person name="Blouin N."/>
            <person name="Leonard G."/>
            <person name="Richards T.A."/>
            <person name="Lane C.E."/>
        </authorList>
    </citation>
    <scope>NUCLEOTIDE SEQUENCE [LARGE SCALE GENOMIC DNA]</scope>
    <source>
        <strain evidence="3 4">ATCC 34112</strain>
    </source>
</reference>
<dbReference type="InterPro" id="IPR001155">
    <property type="entry name" value="OxRdtase_FMN_N"/>
</dbReference>
<proteinExistence type="inferred from homology"/>
<dbReference type="PANTHER" id="PTHR22893:SF91">
    <property type="entry name" value="NADPH DEHYDROGENASE 2-RELATED"/>
    <property type="match status" value="1"/>
</dbReference>
<dbReference type="GO" id="GO:0010181">
    <property type="term" value="F:FMN binding"/>
    <property type="evidence" value="ECO:0007669"/>
    <property type="project" value="InterPro"/>
</dbReference>
<dbReference type="SMART" id="SM00562">
    <property type="entry name" value="NDK"/>
    <property type="match status" value="1"/>
</dbReference>
<evidence type="ECO:0000313" key="4">
    <source>
        <dbReference type="Proteomes" id="UP000243217"/>
    </source>
</evidence>
<dbReference type="InterPro" id="IPR036850">
    <property type="entry name" value="NDK-like_dom_sf"/>
</dbReference>
<accession>A0A1V9ZKM5</accession>
<sequence length="1017" mass="112604">MQTTTEIIAPVKQVAPCEAPVKPEVVPKPKVNTETLVDRELQMKNLIEKSIVSGELFEPLYHRQQSHGRFIPTLPLPYWKSLFSYEFSESDRIPLSDIYVLAHTVDINENTFAQVLSFMLNVEKAFANTKLLGIIYSVALSSRTQLPASQAKPLSNKVLYSALNTTDIKAINSAEINACGTRIADTCIQLPNPPNFDSLTLAKDHPLHLFTRFPSFQAYHNKQEEKPCSLAPETTLAVLAPPYQNVELLMQSCSSAGLDIVGCKLCVNADFDSDLCVPQEITSSNVHLALAFRGQSATAKLRDVMFSHSIAAYVPHGVLQSKRNLVYWFGGRVATNCTPLPLHLPHPRQLYSLIFQPEETLIASLPSNFQPKLLGRILDVIAGCGYNLTEMKRLENGTILIAMAKENGRGKHHIQFLNQAMTDIIPPIELLTTLKEVHKAIERCRASTLPLPRVGLVPTLFVDYEREQTLFGIIHTGTLAQRNTQMTQNIPETGQILFDLLVQADECHLLGLKLVPSTQVLCEYLASMSPTYPREIPKFTPTGKLLLVVFRQLVPEGNFKKSFERVKTSCVIYAQPSVANSMISSLFEMDELFQHKQSQLDLCYPDHCLPCFQLQKTVPLDSIVIIKPATNATLLPVLLRRLRRDNFTIVEMHMTVLTSSQVIAMFGNNQETLDYMTSQPCVVMLTRRNNGISRLMQLVGPPDPHEARANARFSLIAGYGIDLIHNAIYTSRSYLKAQADIETLYSNTTTNSPLACSMDDNQRTFVVTPKTLVETTLVLLTGPLVNACGTILPWLIDEGEFRLVNIQQSPSLTPSQKLFYASRLTYLDGPIVALALERDNAVSRMISFLQVSPSRFIPTNTAETARDKLAKILPVSTCHNSIGLLLIMRSPLVQESYFHGTTRATPGDHIPSDAMVHHYAARADAGLIITECTMITPLTSTFYSEPGVYSAEQFEAWKKVTDAVHAEGGKIFCQICHSGRAAHPALNDGVEAVGLSPIAVGGLCHTPEGKIPNVTPP</sequence>
<dbReference type="PROSITE" id="PS51374">
    <property type="entry name" value="NDPK_LIKE"/>
    <property type="match status" value="1"/>
</dbReference>